<reference evidence="1 2" key="1">
    <citation type="submission" date="2019-02" db="EMBL/GenBank/DDBJ databases">
        <title>Genomic Encyclopedia of Type Strains, Phase IV (KMG-IV): sequencing the most valuable type-strain genomes for metagenomic binning, comparative biology and taxonomic classification.</title>
        <authorList>
            <person name="Goeker M."/>
        </authorList>
    </citation>
    <scope>NUCLEOTIDE SEQUENCE [LARGE SCALE GENOMIC DNA]</scope>
    <source>
        <strain evidence="1 2">DSM 101727</strain>
    </source>
</reference>
<gene>
    <name evidence="1" type="ORF">EV193_103273</name>
</gene>
<evidence type="ECO:0000313" key="1">
    <source>
        <dbReference type="EMBL" id="RZS40955.1"/>
    </source>
</evidence>
<evidence type="ECO:0000313" key="2">
    <source>
        <dbReference type="Proteomes" id="UP000294257"/>
    </source>
</evidence>
<name>A0A4Q7KWA2_9PSEU</name>
<dbReference type="EMBL" id="SGWQ01000003">
    <property type="protein sequence ID" value="RZS40955.1"/>
    <property type="molecule type" value="Genomic_DNA"/>
</dbReference>
<organism evidence="1 2">
    <name type="scientific">Herbihabitans rhizosphaerae</name>
    <dbReference type="NCBI Taxonomy" id="1872711"/>
    <lineage>
        <taxon>Bacteria</taxon>
        <taxon>Bacillati</taxon>
        <taxon>Actinomycetota</taxon>
        <taxon>Actinomycetes</taxon>
        <taxon>Pseudonocardiales</taxon>
        <taxon>Pseudonocardiaceae</taxon>
        <taxon>Herbihabitans</taxon>
    </lineage>
</organism>
<sequence length="108" mass="11001">MDGTQGFDVGVDEVLRHSSVVSSVARGVDAAALTAVPVTTGAFGLFGEFFAMAMGQASGAVADVIARGATSLDGVTTGLINVADTYARTDERHSTVFGQTMNDEGTRA</sequence>
<keyword evidence="2" id="KW-1185">Reference proteome</keyword>
<comment type="caution">
    <text evidence="1">The sequence shown here is derived from an EMBL/GenBank/DDBJ whole genome shotgun (WGS) entry which is preliminary data.</text>
</comment>
<dbReference type="AlphaFoldDB" id="A0A4Q7KWA2"/>
<dbReference type="RefSeq" id="WP_130343936.1">
    <property type="nucleotide sequence ID" value="NZ_SGWQ01000003.1"/>
</dbReference>
<evidence type="ECO:0008006" key="3">
    <source>
        <dbReference type="Google" id="ProtNLM"/>
    </source>
</evidence>
<proteinExistence type="predicted"/>
<dbReference type="Proteomes" id="UP000294257">
    <property type="component" value="Unassembled WGS sequence"/>
</dbReference>
<protein>
    <recommendedName>
        <fullName evidence="3">Excreted virulence factor EspC (Type VII ESX diderm)</fullName>
    </recommendedName>
</protein>
<accession>A0A4Q7KWA2</accession>
<dbReference type="OrthoDB" id="3693305at2"/>